<gene>
    <name evidence="1" type="ORF">GRI35_09855</name>
</gene>
<comment type="caution">
    <text evidence="1">The sequence shown here is derived from an EMBL/GenBank/DDBJ whole genome shotgun (WGS) entry which is preliminary data.</text>
</comment>
<dbReference type="OrthoDB" id="7390251at2"/>
<dbReference type="EMBL" id="WTYZ01000001">
    <property type="protein sequence ID" value="MXO83664.1"/>
    <property type="molecule type" value="Genomic_DNA"/>
</dbReference>
<evidence type="ECO:0000313" key="1">
    <source>
        <dbReference type="EMBL" id="MXO83664.1"/>
    </source>
</evidence>
<organism evidence="1 2">
    <name type="scientific">Pontixanthobacter aestiaquae</name>
    <dbReference type="NCBI Taxonomy" id="1509367"/>
    <lineage>
        <taxon>Bacteria</taxon>
        <taxon>Pseudomonadati</taxon>
        <taxon>Pseudomonadota</taxon>
        <taxon>Alphaproteobacteria</taxon>
        <taxon>Sphingomonadales</taxon>
        <taxon>Erythrobacteraceae</taxon>
        <taxon>Pontixanthobacter</taxon>
    </lineage>
</organism>
<protein>
    <submittedName>
        <fullName evidence="1">Uncharacterized protein</fullName>
    </submittedName>
</protein>
<reference evidence="1 2" key="1">
    <citation type="submission" date="2019-12" db="EMBL/GenBank/DDBJ databases">
        <title>Genomic-based taxomic classification of the family Erythrobacteraceae.</title>
        <authorList>
            <person name="Xu L."/>
        </authorList>
    </citation>
    <scope>NUCLEOTIDE SEQUENCE [LARGE SCALE GENOMIC DNA]</scope>
    <source>
        <strain evidence="1 2">KCTC 42006</strain>
    </source>
</reference>
<dbReference type="RefSeq" id="WP_160614001.1">
    <property type="nucleotide sequence ID" value="NZ_JAUFQM010000001.1"/>
</dbReference>
<evidence type="ECO:0000313" key="2">
    <source>
        <dbReference type="Proteomes" id="UP000460290"/>
    </source>
</evidence>
<keyword evidence="2" id="KW-1185">Reference proteome</keyword>
<name>A0A844Z834_9SPHN</name>
<sequence length="315" mass="33496">MNQTAQIPVETILREELAHGDTALGTVAPILGHLVVSPDNTLFSDEIVAQVRGMASSVAGQMLSAQGREAGVNDLPAFVEEHCEELIGHLLTNAGFLSHCHALSIERQLAQRLHDRSAIDVVLSPLLQALIASDDPDVSSNAMAVLTAQARFIQQQGRMELPLKELPGDLFHAAVLTWRTHAGEGLDEITAAAEMRLRAEYDEGAGRLGLMSRLVAGLGNGVLAALSISHAGVAIFLTALGACSQQERDLVVQSTNDRQLGRLALGLRAGGLKPKEIEEQFVVIHPNVALPEGFDLLRRDRAAEILATSSGLAAS</sequence>
<accession>A0A844Z834</accession>
<dbReference type="AlphaFoldDB" id="A0A844Z834"/>
<proteinExistence type="predicted"/>
<dbReference type="Proteomes" id="UP000460290">
    <property type="component" value="Unassembled WGS sequence"/>
</dbReference>